<evidence type="ECO:0000313" key="3">
    <source>
        <dbReference type="Proteomes" id="UP000689195"/>
    </source>
</evidence>
<dbReference type="GO" id="GO:0005737">
    <property type="term" value="C:cytoplasm"/>
    <property type="evidence" value="ECO:0007669"/>
    <property type="project" value="TreeGrafter"/>
</dbReference>
<keyword evidence="3" id="KW-1185">Reference proteome</keyword>
<dbReference type="Proteomes" id="UP000689195">
    <property type="component" value="Unassembled WGS sequence"/>
</dbReference>
<dbReference type="SMART" id="SM00220">
    <property type="entry name" value="S_TKc"/>
    <property type="match status" value="1"/>
</dbReference>
<proteinExistence type="predicted"/>
<name>A0A8S1TGG6_9CILI</name>
<dbReference type="PROSITE" id="PS50011">
    <property type="entry name" value="PROTEIN_KINASE_DOM"/>
    <property type="match status" value="1"/>
</dbReference>
<evidence type="ECO:0000259" key="1">
    <source>
        <dbReference type="PROSITE" id="PS50011"/>
    </source>
</evidence>
<dbReference type="PROSITE" id="PS00109">
    <property type="entry name" value="PROTEIN_KINASE_TYR"/>
    <property type="match status" value="1"/>
</dbReference>
<feature type="domain" description="Protein kinase" evidence="1">
    <location>
        <begin position="83"/>
        <end position="351"/>
    </location>
</feature>
<dbReference type="EMBL" id="CAJJDO010000021">
    <property type="protein sequence ID" value="CAD8151350.1"/>
    <property type="molecule type" value="Genomic_DNA"/>
</dbReference>
<sequence length="444" mass="51599">MNLDFICLRKHLFKDTIYQIDIQNEQLRLIDTTSGKPKYIIKLDWSLEITWNITSQQQAFGLKVNQKFKWFHAKPQIIQNLKKQLQKYVTSTDFNMFYTLTTHQSKEQNNEYEVLKKSDNTANLVARCIQKDQIDDQNIIYGELNILKLLNHQGLPVFEEFFFTSGTYYIIMEKVQGEKLSTIVNTSKLQLNLRLIQSIIIECLQILQYLESINVMHRDITPDNLLYEQQNKKKGVKLINFSNAAKLGTEPKKCGTPGYIAPEIFLDQQYGCECDMFSLGCVFYKLLAKKDLFQGTSVVDVISENKKCVINLKTLQLIRIPQIAQDLLNQMLETNPKLRISVQDALKHPFINDPLKPNASNQNSQKNFNQNRSERYLSKKELQSLHSQKQKLDEDLDVDYFNNELPPKCEIPVMNSVKGGQRFRSDCIEEIDTKFRRVVSKSTG</sequence>
<protein>
    <recommendedName>
        <fullName evidence="1">Protein kinase domain-containing protein</fullName>
    </recommendedName>
</protein>
<evidence type="ECO:0000313" key="2">
    <source>
        <dbReference type="EMBL" id="CAD8151350.1"/>
    </source>
</evidence>
<dbReference type="GO" id="GO:0005524">
    <property type="term" value="F:ATP binding"/>
    <property type="evidence" value="ECO:0007669"/>
    <property type="project" value="InterPro"/>
</dbReference>
<dbReference type="PANTHER" id="PTHR44167">
    <property type="entry name" value="OVARIAN-SPECIFIC SERINE/THREONINE-PROTEIN KINASE LOK-RELATED"/>
    <property type="match status" value="1"/>
</dbReference>
<dbReference type="Pfam" id="PF00069">
    <property type="entry name" value="Pkinase"/>
    <property type="match status" value="1"/>
</dbReference>
<dbReference type="GO" id="GO:0005634">
    <property type="term" value="C:nucleus"/>
    <property type="evidence" value="ECO:0007669"/>
    <property type="project" value="TreeGrafter"/>
</dbReference>
<accession>A0A8S1TGG6</accession>
<dbReference type="PANTHER" id="PTHR44167:SF18">
    <property type="entry name" value="PROTEIN KINASE DOMAIN-CONTAINING PROTEIN"/>
    <property type="match status" value="1"/>
</dbReference>
<dbReference type="GO" id="GO:0004674">
    <property type="term" value="F:protein serine/threonine kinase activity"/>
    <property type="evidence" value="ECO:0007669"/>
    <property type="project" value="TreeGrafter"/>
</dbReference>
<gene>
    <name evidence="2" type="ORF">PPENT_87.1.T0210309</name>
</gene>
<dbReference type="AlphaFoldDB" id="A0A8S1TGG6"/>
<comment type="caution">
    <text evidence="2">The sequence shown here is derived from an EMBL/GenBank/DDBJ whole genome shotgun (WGS) entry which is preliminary data.</text>
</comment>
<dbReference type="OrthoDB" id="4062651at2759"/>
<reference evidence="2" key="1">
    <citation type="submission" date="2021-01" db="EMBL/GenBank/DDBJ databases">
        <authorList>
            <consortium name="Genoscope - CEA"/>
            <person name="William W."/>
        </authorList>
    </citation>
    <scope>NUCLEOTIDE SEQUENCE</scope>
</reference>
<dbReference type="InterPro" id="IPR008266">
    <property type="entry name" value="Tyr_kinase_AS"/>
</dbReference>
<dbReference type="InterPro" id="IPR000719">
    <property type="entry name" value="Prot_kinase_dom"/>
</dbReference>
<dbReference type="GO" id="GO:0044773">
    <property type="term" value="P:mitotic DNA damage checkpoint signaling"/>
    <property type="evidence" value="ECO:0007669"/>
    <property type="project" value="TreeGrafter"/>
</dbReference>
<organism evidence="2 3">
    <name type="scientific">Paramecium pentaurelia</name>
    <dbReference type="NCBI Taxonomy" id="43138"/>
    <lineage>
        <taxon>Eukaryota</taxon>
        <taxon>Sar</taxon>
        <taxon>Alveolata</taxon>
        <taxon>Ciliophora</taxon>
        <taxon>Intramacronucleata</taxon>
        <taxon>Oligohymenophorea</taxon>
        <taxon>Peniculida</taxon>
        <taxon>Parameciidae</taxon>
        <taxon>Paramecium</taxon>
    </lineage>
</organism>